<dbReference type="SMART" id="SM00014">
    <property type="entry name" value="acidPPc"/>
    <property type="match status" value="1"/>
</dbReference>
<feature type="domain" description="Phosphatidic acid phosphatase type 2/haloperoxidase" evidence="8">
    <location>
        <begin position="88"/>
        <end position="245"/>
    </location>
</feature>
<feature type="transmembrane region" description="Helical" evidence="7">
    <location>
        <begin position="176"/>
        <end position="193"/>
    </location>
</feature>
<feature type="region of interest" description="Disordered" evidence="6">
    <location>
        <begin position="263"/>
        <end position="290"/>
    </location>
</feature>
<dbReference type="AlphaFoldDB" id="A0A1Y2D952"/>
<keyword evidence="10" id="KW-1185">Reference proteome</keyword>
<proteinExistence type="inferred from homology"/>
<dbReference type="GO" id="GO:0016020">
    <property type="term" value="C:membrane"/>
    <property type="evidence" value="ECO:0007669"/>
    <property type="project" value="UniProtKB-SubCell"/>
</dbReference>
<gene>
    <name evidence="9" type="ORF">LY90DRAFT_669583</name>
</gene>
<dbReference type="InterPro" id="IPR000326">
    <property type="entry name" value="PAP2/HPO"/>
</dbReference>
<evidence type="ECO:0000313" key="10">
    <source>
        <dbReference type="Proteomes" id="UP000193920"/>
    </source>
</evidence>
<evidence type="ECO:0000256" key="6">
    <source>
        <dbReference type="SAM" id="MobiDB-lite"/>
    </source>
</evidence>
<dbReference type="GO" id="GO:0008195">
    <property type="term" value="F:phosphatidate phosphatase activity"/>
    <property type="evidence" value="ECO:0007669"/>
    <property type="project" value="TreeGrafter"/>
</dbReference>
<comment type="similarity">
    <text evidence="2">Belongs to the PA-phosphatase related phosphoesterase family.</text>
</comment>
<dbReference type="Gene3D" id="1.20.144.10">
    <property type="entry name" value="Phosphatidic acid phosphatase type 2/haloperoxidase"/>
    <property type="match status" value="1"/>
</dbReference>
<dbReference type="InterPro" id="IPR036938">
    <property type="entry name" value="PAP2/HPO_sf"/>
</dbReference>
<feature type="transmembrane region" description="Helical" evidence="7">
    <location>
        <begin position="199"/>
        <end position="218"/>
    </location>
</feature>
<keyword evidence="4 7" id="KW-1133">Transmembrane helix</keyword>
<protein>
    <submittedName>
        <fullName evidence="9">PAP2-domain-containing protein</fullName>
    </submittedName>
</protein>
<dbReference type="Proteomes" id="UP000193920">
    <property type="component" value="Unassembled WGS sequence"/>
</dbReference>
<dbReference type="PANTHER" id="PTHR10165">
    <property type="entry name" value="LIPID PHOSPHATE PHOSPHATASE"/>
    <property type="match status" value="1"/>
</dbReference>
<evidence type="ECO:0000256" key="7">
    <source>
        <dbReference type="SAM" id="Phobius"/>
    </source>
</evidence>
<sequence>MTKHSTLLSIIGDWVILILTLILTAYVNSLKKVNITFNLNDLSIRNTSNGDSIKELPLLLIILGFDFVVITSFQLFKKRMKFDYHQAIMGLLFSFAFSSLIISFLKTFVGRLRPDFINACQPDVTKVEQQFQMYNDTNNPNYSLRTVFDDSVCTAEYRVVRNGAESFPSSHSQKTFCIMTYLALYIAGQIHLLDRKCYLWKWFVTSIPIFFSVFVALSRISDKRHHPSDVVAGSLIGMVVSIMVYYFYFPSLKSPNCDMPYQDRKGTSKKEISNNNCGPQRPQHPQYQYF</sequence>
<dbReference type="EMBL" id="MCOG01000076">
    <property type="protein sequence ID" value="ORY55800.1"/>
    <property type="molecule type" value="Genomic_DNA"/>
</dbReference>
<evidence type="ECO:0000256" key="5">
    <source>
        <dbReference type="ARBA" id="ARBA00023136"/>
    </source>
</evidence>
<reference evidence="9 10" key="1">
    <citation type="submission" date="2016-08" db="EMBL/GenBank/DDBJ databases">
        <title>A Parts List for Fungal Cellulosomes Revealed by Comparative Genomics.</title>
        <authorList>
            <consortium name="DOE Joint Genome Institute"/>
            <person name="Haitjema C.H."/>
            <person name="Gilmore S.P."/>
            <person name="Henske J.K."/>
            <person name="Solomon K.V."/>
            <person name="De Groot R."/>
            <person name="Kuo A."/>
            <person name="Mondo S.J."/>
            <person name="Salamov A.A."/>
            <person name="Labutti K."/>
            <person name="Zhao Z."/>
            <person name="Chiniquy J."/>
            <person name="Barry K."/>
            <person name="Brewer H.M."/>
            <person name="Purvine S.O."/>
            <person name="Wright A.T."/>
            <person name="Boxma B."/>
            <person name="Van Alen T."/>
            <person name="Hackstein J.H."/>
            <person name="Baker S.E."/>
            <person name="Grigoriev I.V."/>
            <person name="O'Malley M.A."/>
        </authorList>
    </citation>
    <scope>NUCLEOTIDE SEQUENCE [LARGE SCALE GENOMIC DNA]</scope>
    <source>
        <strain evidence="9 10">G1</strain>
    </source>
</reference>
<dbReference type="GO" id="GO:0006644">
    <property type="term" value="P:phospholipid metabolic process"/>
    <property type="evidence" value="ECO:0007669"/>
    <property type="project" value="InterPro"/>
</dbReference>
<dbReference type="InterPro" id="IPR043216">
    <property type="entry name" value="PAP-like"/>
</dbReference>
<dbReference type="Pfam" id="PF01569">
    <property type="entry name" value="PAP2"/>
    <property type="match status" value="1"/>
</dbReference>
<organism evidence="9 10">
    <name type="scientific">Neocallimastix californiae</name>
    <dbReference type="NCBI Taxonomy" id="1754190"/>
    <lineage>
        <taxon>Eukaryota</taxon>
        <taxon>Fungi</taxon>
        <taxon>Fungi incertae sedis</taxon>
        <taxon>Chytridiomycota</taxon>
        <taxon>Chytridiomycota incertae sedis</taxon>
        <taxon>Neocallimastigomycetes</taxon>
        <taxon>Neocallimastigales</taxon>
        <taxon>Neocallimastigaceae</taxon>
        <taxon>Neocallimastix</taxon>
    </lineage>
</organism>
<dbReference type="PANTHER" id="PTHR10165:SF35">
    <property type="entry name" value="RE23632P"/>
    <property type="match status" value="1"/>
</dbReference>
<dbReference type="OrthoDB" id="10030083at2759"/>
<feature type="transmembrane region" description="Helical" evidence="7">
    <location>
        <begin position="88"/>
        <end position="109"/>
    </location>
</feature>
<keyword evidence="3 7" id="KW-0812">Transmembrane</keyword>
<evidence type="ECO:0000259" key="8">
    <source>
        <dbReference type="SMART" id="SM00014"/>
    </source>
</evidence>
<accession>A0A1Y2D952</accession>
<dbReference type="GO" id="GO:0046839">
    <property type="term" value="P:phospholipid dephosphorylation"/>
    <property type="evidence" value="ECO:0007669"/>
    <property type="project" value="TreeGrafter"/>
</dbReference>
<feature type="compositionally biased region" description="Basic and acidic residues" evidence="6">
    <location>
        <begin position="263"/>
        <end position="272"/>
    </location>
</feature>
<dbReference type="STRING" id="1754190.A0A1Y2D952"/>
<evidence type="ECO:0000256" key="4">
    <source>
        <dbReference type="ARBA" id="ARBA00022989"/>
    </source>
</evidence>
<dbReference type="CDD" id="cd03390">
    <property type="entry name" value="PAP2_containing_1_like"/>
    <property type="match status" value="1"/>
</dbReference>
<evidence type="ECO:0000313" key="9">
    <source>
        <dbReference type="EMBL" id="ORY55800.1"/>
    </source>
</evidence>
<evidence type="ECO:0000256" key="1">
    <source>
        <dbReference type="ARBA" id="ARBA00004141"/>
    </source>
</evidence>
<feature type="transmembrane region" description="Helical" evidence="7">
    <location>
        <begin position="56"/>
        <end position="76"/>
    </location>
</feature>
<feature type="transmembrane region" description="Helical" evidence="7">
    <location>
        <begin position="6"/>
        <end position="27"/>
    </location>
</feature>
<evidence type="ECO:0000256" key="3">
    <source>
        <dbReference type="ARBA" id="ARBA00022692"/>
    </source>
</evidence>
<name>A0A1Y2D952_9FUNG</name>
<keyword evidence="5 7" id="KW-0472">Membrane</keyword>
<feature type="compositionally biased region" description="Polar residues" evidence="6">
    <location>
        <begin position="273"/>
        <end position="290"/>
    </location>
</feature>
<feature type="transmembrane region" description="Helical" evidence="7">
    <location>
        <begin position="230"/>
        <end position="249"/>
    </location>
</feature>
<evidence type="ECO:0000256" key="2">
    <source>
        <dbReference type="ARBA" id="ARBA00008816"/>
    </source>
</evidence>
<dbReference type="SUPFAM" id="SSF48317">
    <property type="entry name" value="Acid phosphatase/Vanadium-dependent haloperoxidase"/>
    <property type="match status" value="1"/>
</dbReference>
<comment type="subcellular location">
    <subcellularLocation>
        <location evidence="1">Membrane</location>
        <topology evidence="1">Multi-pass membrane protein</topology>
    </subcellularLocation>
</comment>
<comment type="caution">
    <text evidence="9">The sequence shown here is derived from an EMBL/GenBank/DDBJ whole genome shotgun (WGS) entry which is preliminary data.</text>
</comment>